<comment type="caution">
    <text evidence="1">The sequence shown here is derived from an EMBL/GenBank/DDBJ whole genome shotgun (WGS) entry which is preliminary data.</text>
</comment>
<dbReference type="EMBL" id="LAZR01003666">
    <property type="protein sequence ID" value="KKN15911.1"/>
    <property type="molecule type" value="Genomic_DNA"/>
</dbReference>
<reference evidence="1" key="1">
    <citation type="journal article" date="2015" name="Nature">
        <title>Complex archaea that bridge the gap between prokaryotes and eukaryotes.</title>
        <authorList>
            <person name="Spang A."/>
            <person name="Saw J.H."/>
            <person name="Jorgensen S.L."/>
            <person name="Zaremba-Niedzwiedzka K."/>
            <person name="Martijn J."/>
            <person name="Lind A.E."/>
            <person name="van Eijk R."/>
            <person name="Schleper C."/>
            <person name="Guy L."/>
            <person name="Ettema T.J."/>
        </authorList>
    </citation>
    <scope>NUCLEOTIDE SEQUENCE</scope>
</reference>
<proteinExistence type="predicted"/>
<accession>A0A0F9QS16</accession>
<evidence type="ECO:0000313" key="1">
    <source>
        <dbReference type="EMBL" id="KKN15911.1"/>
    </source>
</evidence>
<organism evidence="1">
    <name type="scientific">marine sediment metagenome</name>
    <dbReference type="NCBI Taxonomy" id="412755"/>
    <lineage>
        <taxon>unclassified sequences</taxon>
        <taxon>metagenomes</taxon>
        <taxon>ecological metagenomes</taxon>
    </lineage>
</organism>
<sequence length="183" mass="19033">MSYPIATNELTLTDIKAFRGGAVEAGIARALALTISSNRGELVVFEALPLTNFGAALFTTEQYVSGAPGATGWMAVGDGAGVGTLPVGQVAVFYKAANASAVVPPLLIACRFRVGATGASTKAVFQVQLAIENKLESDVYFSEPVVYDPQDRLFIQAYATAAGAAENFAFGCFIVSRLGPEIS</sequence>
<protein>
    <submittedName>
        <fullName evidence="1">Uncharacterized protein</fullName>
    </submittedName>
</protein>
<dbReference type="AlphaFoldDB" id="A0A0F9QS16"/>
<gene>
    <name evidence="1" type="ORF">LCGC14_0981340</name>
</gene>
<name>A0A0F9QS16_9ZZZZ</name>